<dbReference type="PANTHER" id="PTHR12993">
    <property type="entry name" value="N-ACETYLGLUCOSAMINYL-PHOSPHATIDYLINOSITOL DE-N-ACETYLASE-RELATED"/>
    <property type="match status" value="1"/>
</dbReference>
<dbReference type="SUPFAM" id="SSF102588">
    <property type="entry name" value="LmbE-like"/>
    <property type="match status" value="1"/>
</dbReference>
<sequence length="277" mass="29812">MTSDALQPVGEQSGSTGTGSFGSVSMTRMAAMSPTDAGTPEPTWLNWLSSHGPWTAVEFEVDRLVVLAAHPDDEVLGAGGMMADAARAGVEVVTVCLSDGSGSHPGSPTLTPEQLAVRRHAELDAATTILGLDTPRWQGLPDGELAAHQQQMTGIVKSVLDEQPDAVTGLLSVWCHDGHPDHEAVGHCAQALAARRGIPLWMYPIWMWHWAYPGDPGIPWQQMRTHRLDDDVLAVKHAAVRSFESQIGPLSPAPEDQPVLGPHILSHLLREQEFVFV</sequence>
<reference evidence="3 4" key="2">
    <citation type="journal article" date="2010" name="Stand. Genomic Sci.">
        <title>Complete genome sequence of Gordonia bronchialis type strain (3410).</title>
        <authorList>
            <person name="Ivanova N."/>
            <person name="Sikorski J."/>
            <person name="Jando M."/>
            <person name="Lapidus A."/>
            <person name="Nolan M."/>
            <person name="Lucas S."/>
            <person name="Del Rio T.G."/>
            <person name="Tice H."/>
            <person name="Copeland A."/>
            <person name="Cheng J.F."/>
            <person name="Chen F."/>
            <person name="Bruce D."/>
            <person name="Goodwin L."/>
            <person name="Pitluck S."/>
            <person name="Mavromatis K."/>
            <person name="Ovchinnikova G."/>
            <person name="Pati A."/>
            <person name="Chen A."/>
            <person name="Palaniappan K."/>
            <person name="Land M."/>
            <person name="Hauser L."/>
            <person name="Chang Y.J."/>
            <person name="Jeffries C.D."/>
            <person name="Chain P."/>
            <person name="Saunders E."/>
            <person name="Han C."/>
            <person name="Detter J.C."/>
            <person name="Brettin T."/>
            <person name="Rohde M."/>
            <person name="Goker M."/>
            <person name="Bristow J."/>
            <person name="Eisen J.A."/>
            <person name="Markowitz V."/>
            <person name="Hugenholtz P."/>
            <person name="Klenk H.P."/>
            <person name="Kyrpides N.C."/>
        </authorList>
    </citation>
    <scope>NUCLEOTIDE SEQUENCE [LARGE SCALE GENOMIC DNA]</scope>
    <source>
        <strain evidence="4">ATCC 25592 / DSM 43247 / BCRC 13721 / JCM 3198 / KCTC 3076 / NBRC 16047 / NCTC 10667</strain>
    </source>
</reference>
<feature type="region of interest" description="Disordered" evidence="2">
    <location>
        <begin position="1"/>
        <end position="23"/>
    </location>
</feature>
<dbReference type="HOGENOM" id="CLU_049311_0_2_11"/>
<evidence type="ECO:0000313" key="4">
    <source>
        <dbReference type="Proteomes" id="UP000001219"/>
    </source>
</evidence>
<keyword evidence="4" id="KW-1185">Reference proteome</keyword>
<dbReference type="InterPro" id="IPR024078">
    <property type="entry name" value="LmbE-like_dom_sf"/>
</dbReference>
<dbReference type="PANTHER" id="PTHR12993:SF29">
    <property type="entry name" value="BLR3841 PROTEIN"/>
    <property type="match status" value="1"/>
</dbReference>
<evidence type="ECO:0000313" key="3">
    <source>
        <dbReference type="EMBL" id="ACY19548.1"/>
    </source>
</evidence>
<evidence type="ECO:0000256" key="1">
    <source>
        <dbReference type="ARBA" id="ARBA00022833"/>
    </source>
</evidence>
<protein>
    <submittedName>
        <fullName evidence="3">LmbE family protein</fullName>
    </submittedName>
</protein>
<dbReference type="Proteomes" id="UP000001219">
    <property type="component" value="Chromosome"/>
</dbReference>
<name>D0LBB7_GORB4</name>
<gene>
    <name evidence="3" type="ordered locus">Gbro_0201</name>
</gene>
<dbReference type="InterPro" id="IPR003737">
    <property type="entry name" value="GlcNAc_PI_deacetylase-related"/>
</dbReference>
<dbReference type="STRING" id="526226.Gbro_0201"/>
<proteinExistence type="predicted"/>
<reference evidence="4" key="1">
    <citation type="submission" date="2009-10" db="EMBL/GenBank/DDBJ databases">
        <title>The complete chromosome of Gordonia bronchialis DSM 43247.</title>
        <authorList>
            <consortium name="US DOE Joint Genome Institute (JGI-PGF)"/>
            <person name="Lucas S."/>
            <person name="Copeland A."/>
            <person name="Lapidus A."/>
            <person name="Glavina del Rio T."/>
            <person name="Dalin E."/>
            <person name="Tice H."/>
            <person name="Bruce D."/>
            <person name="Goodwin L."/>
            <person name="Pitluck S."/>
            <person name="Kyrpides N."/>
            <person name="Mavromatis K."/>
            <person name="Ivanova N."/>
            <person name="Ovchinnikova G."/>
            <person name="Saunders E."/>
            <person name="Brettin T."/>
            <person name="Detter J.C."/>
            <person name="Han C."/>
            <person name="Larimer F."/>
            <person name="Land M."/>
            <person name="Hauser L."/>
            <person name="Markowitz V."/>
            <person name="Cheng J.-F."/>
            <person name="Hugenholtz P."/>
            <person name="Woyke T."/>
            <person name="Wu D."/>
            <person name="Jando M."/>
            <person name="Schneider S."/>
            <person name="Goeker M."/>
            <person name="Klenk H.-P."/>
            <person name="Eisen J.A."/>
        </authorList>
    </citation>
    <scope>NUCLEOTIDE SEQUENCE [LARGE SCALE GENOMIC DNA]</scope>
    <source>
        <strain evidence="4">ATCC 25592 / DSM 43247 / BCRC 13721 / JCM 3198 / KCTC 3076 / NBRC 16047 / NCTC 10667</strain>
    </source>
</reference>
<dbReference type="AlphaFoldDB" id="D0LBB7"/>
<dbReference type="Gene3D" id="3.40.50.10320">
    <property type="entry name" value="LmbE-like"/>
    <property type="match status" value="1"/>
</dbReference>
<accession>D0LBB7</accession>
<dbReference type="EMBL" id="CP001802">
    <property type="protein sequence ID" value="ACY19548.1"/>
    <property type="molecule type" value="Genomic_DNA"/>
</dbReference>
<keyword evidence="1" id="KW-0862">Zinc</keyword>
<evidence type="ECO:0000256" key="2">
    <source>
        <dbReference type="SAM" id="MobiDB-lite"/>
    </source>
</evidence>
<organism evidence="3 4">
    <name type="scientific">Gordonia bronchialis (strain ATCC 25592 / DSM 43247 / BCRC 13721 / JCM 3198 / KCTC 3076 / NBRC 16047 / NCTC 10667)</name>
    <name type="common">Rhodococcus bronchialis</name>
    <dbReference type="NCBI Taxonomy" id="526226"/>
    <lineage>
        <taxon>Bacteria</taxon>
        <taxon>Bacillati</taxon>
        <taxon>Actinomycetota</taxon>
        <taxon>Actinomycetes</taxon>
        <taxon>Mycobacteriales</taxon>
        <taxon>Gordoniaceae</taxon>
        <taxon>Gordonia</taxon>
    </lineage>
</organism>
<dbReference type="GO" id="GO:0016811">
    <property type="term" value="F:hydrolase activity, acting on carbon-nitrogen (but not peptide) bonds, in linear amides"/>
    <property type="evidence" value="ECO:0007669"/>
    <property type="project" value="TreeGrafter"/>
</dbReference>
<dbReference type="eggNOG" id="COG2120">
    <property type="taxonomic scope" value="Bacteria"/>
</dbReference>
<dbReference type="KEGG" id="gbr:Gbro_0201"/>
<dbReference type="Pfam" id="PF02585">
    <property type="entry name" value="PIG-L"/>
    <property type="match status" value="1"/>
</dbReference>
<dbReference type="GO" id="GO:0016137">
    <property type="term" value="P:glycoside metabolic process"/>
    <property type="evidence" value="ECO:0007669"/>
    <property type="project" value="UniProtKB-ARBA"/>
</dbReference>